<dbReference type="EMBL" id="CP111016">
    <property type="protein sequence ID" value="WAR04782.1"/>
    <property type="molecule type" value="Genomic_DNA"/>
</dbReference>
<accession>A0ABY7E7L3</accession>
<keyword evidence="1" id="KW-0732">Signal</keyword>
<feature type="chain" id="PRO_5045150812" evidence="1">
    <location>
        <begin position="28"/>
        <end position="347"/>
    </location>
</feature>
<evidence type="ECO:0000313" key="3">
    <source>
        <dbReference type="Proteomes" id="UP001164746"/>
    </source>
</evidence>
<keyword evidence="3" id="KW-1185">Reference proteome</keyword>
<reference evidence="2" key="1">
    <citation type="submission" date="2022-11" db="EMBL/GenBank/DDBJ databases">
        <title>Centuries of genome instability and evolution in soft-shell clam transmissible cancer (bioRxiv).</title>
        <authorList>
            <person name="Hart S.F.M."/>
            <person name="Yonemitsu M.A."/>
            <person name="Giersch R.M."/>
            <person name="Beal B.F."/>
            <person name="Arriagada G."/>
            <person name="Davis B.W."/>
            <person name="Ostrander E.A."/>
            <person name="Goff S.P."/>
            <person name="Metzger M.J."/>
        </authorList>
    </citation>
    <scope>NUCLEOTIDE SEQUENCE</scope>
    <source>
        <strain evidence="2">MELC-2E11</strain>
        <tissue evidence="2">Siphon/mantle</tissue>
    </source>
</reference>
<evidence type="ECO:0000256" key="1">
    <source>
        <dbReference type="SAM" id="SignalP"/>
    </source>
</evidence>
<sequence>MISVSILLQMMTISLWVVMIATHACNASISITEGGPLFFENKEKLSIMCTNDVDSIVQFTKSGSLLTSCVLSSGCTVSDQTFTVSFSNESSKWQYVLETVGNFTTDLCGSYECVDVLNGQSDTVNVSLKDFDNNSYFPEEKEDELSISTACVFPASLDDLEITWYTFDNTYKKKEKKMKKERERKMKEEKETKMGLVFELPLFSSFDGKEKRSIADSMVLKRIQYNGNGTKTVYMQYKLYVIVGGMLHVSEREKHFGCSCGFVNPFEFTMIPTLDTDIVNEDSHESSEKAKLKITIQKVPLNTKVERKPSYQSQIREEGPSESIPPDDKTKLIIIEACLNAVFRLDV</sequence>
<evidence type="ECO:0000313" key="2">
    <source>
        <dbReference type="EMBL" id="WAR04782.1"/>
    </source>
</evidence>
<dbReference type="Proteomes" id="UP001164746">
    <property type="component" value="Chromosome 5"/>
</dbReference>
<feature type="signal peptide" evidence="1">
    <location>
        <begin position="1"/>
        <end position="27"/>
    </location>
</feature>
<gene>
    <name evidence="2" type="ORF">MAR_020151</name>
</gene>
<name>A0ABY7E7L3_MYAAR</name>
<organism evidence="2 3">
    <name type="scientific">Mya arenaria</name>
    <name type="common">Soft-shell clam</name>
    <dbReference type="NCBI Taxonomy" id="6604"/>
    <lineage>
        <taxon>Eukaryota</taxon>
        <taxon>Metazoa</taxon>
        <taxon>Spiralia</taxon>
        <taxon>Lophotrochozoa</taxon>
        <taxon>Mollusca</taxon>
        <taxon>Bivalvia</taxon>
        <taxon>Autobranchia</taxon>
        <taxon>Heteroconchia</taxon>
        <taxon>Euheterodonta</taxon>
        <taxon>Imparidentia</taxon>
        <taxon>Neoheterodontei</taxon>
        <taxon>Myida</taxon>
        <taxon>Myoidea</taxon>
        <taxon>Myidae</taxon>
        <taxon>Mya</taxon>
    </lineage>
</organism>
<protein>
    <submittedName>
        <fullName evidence="2">Uncharacterized protein</fullName>
    </submittedName>
</protein>
<proteinExistence type="predicted"/>